<sequence length="175" mass="18415">MNVRRVVTGHDASGKSVIASDEAVAPLPTTGFHRLWGGDETPQFPDDGSVPPHHVYFPPIGGFRFGMFSIPPEAVAGSDIDAAAGLDDIEAEAPGLLRYMDLSDPGMHATDTIDFEVVLEGTVVLELDDGAKVTLHPGDTVVQNGTRHRWSNPGDTTARLAVFMCGASHAAVPGS</sequence>
<dbReference type="Proteomes" id="UP000247781">
    <property type="component" value="Unassembled WGS sequence"/>
</dbReference>
<organism evidence="2 3">
    <name type="scientific">Mycolicibacterium moriokaense</name>
    <dbReference type="NCBI Taxonomy" id="39691"/>
    <lineage>
        <taxon>Bacteria</taxon>
        <taxon>Bacillati</taxon>
        <taxon>Actinomycetota</taxon>
        <taxon>Actinomycetes</taxon>
        <taxon>Mycobacteriales</taxon>
        <taxon>Mycobacteriaceae</taxon>
        <taxon>Mycolicibacterium</taxon>
    </lineage>
</organism>
<dbReference type="PANTHER" id="PTHR36156">
    <property type="entry name" value="SLR2101 PROTEIN"/>
    <property type="match status" value="1"/>
</dbReference>
<evidence type="ECO:0000259" key="1">
    <source>
        <dbReference type="Pfam" id="PF07883"/>
    </source>
</evidence>
<dbReference type="Pfam" id="PF07883">
    <property type="entry name" value="Cupin_2"/>
    <property type="match status" value="1"/>
</dbReference>
<dbReference type="EMBL" id="QJJU01000001">
    <property type="protein sequence ID" value="PXX13224.1"/>
    <property type="molecule type" value="Genomic_DNA"/>
</dbReference>
<name>A0A318HNE7_9MYCO</name>
<accession>A0A318HNE7</accession>
<dbReference type="CDD" id="cd02231">
    <property type="entry name" value="cupin_BLL6423-like"/>
    <property type="match status" value="1"/>
</dbReference>
<dbReference type="AlphaFoldDB" id="A0A318HNE7"/>
<keyword evidence="3" id="KW-1185">Reference proteome</keyword>
<dbReference type="InterPro" id="IPR011051">
    <property type="entry name" value="RmlC_Cupin_sf"/>
</dbReference>
<reference evidence="2 3" key="2">
    <citation type="submission" date="2018-06" db="EMBL/GenBank/DDBJ databases">
        <title>Sequencing of bacterial isolates from soil warming experiment in Harvard Forest, Massachusetts, USA.</title>
        <authorList>
            <person name="Deangelis K.PhD."/>
        </authorList>
    </citation>
    <scope>NUCLEOTIDE SEQUENCE [LARGE SCALE GENOMIC DNA]</scope>
    <source>
        <strain evidence="2 3">GAS496</strain>
    </source>
</reference>
<proteinExistence type="predicted"/>
<feature type="domain" description="Cupin type-2" evidence="1">
    <location>
        <begin position="112"/>
        <end position="161"/>
    </location>
</feature>
<comment type="caution">
    <text evidence="2">The sequence shown here is derived from an EMBL/GenBank/DDBJ whole genome shotgun (WGS) entry which is preliminary data.</text>
</comment>
<reference evidence="3" key="1">
    <citation type="submission" date="2018-05" db="EMBL/GenBank/DDBJ databases">
        <authorList>
            <person name="Deangelis K."/>
            <person name="Huntemann M."/>
            <person name="Clum A."/>
            <person name="Pillay M."/>
            <person name="Palaniappan K."/>
            <person name="Varghese N."/>
            <person name="Mikhailova N."/>
            <person name="Stamatis D."/>
            <person name="Reddy T."/>
            <person name="Daum C."/>
            <person name="Shapiro N."/>
            <person name="Ivanova N."/>
            <person name="Kyrpides N."/>
            <person name="Woyke T."/>
        </authorList>
    </citation>
    <scope>NUCLEOTIDE SEQUENCE [LARGE SCALE GENOMIC DNA]</scope>
    <source>
        <strain evidence="3">GAS496</strain>
    </source>
</reference>
<dbReference type="InterPro" id="IPR047142">
    <property type="entry name" value="OryJ/VirC-like"/>
</dbReference>
<evidence type="ECO:0000313" key="3">
    <source>
        <dbReference type="Proteomes" id="UP000247781"/>
    </source>
</evidence>
<dbReference type="InterPro" id="IPR013096">
    <property type="entry name" value="Cupin_2"/>
</dbReference>
<dbReference type="InterPro" id="IPR014710">
    <property type="entry name" value="RmlC-like_jellyroll"/>
</dbReference>
<dbReference type="Gene3D" id="2.20.70.150">
    <property type="match status" value="1"/>
</dbReference>
<gene>
    <name evidence="2" type="ORF">C8E89_101376</name>
</gene>
<evidence type="ECO:0000313" key="2">
    <source>
        <dbReference type="EMBL" id="PXX13224.1"/>
    </source>
</evidence>
<dbReference type="Gene3D" id="2.60.120.10">
    <property type="entry name" value="Jelly Rolls"/>
    <property type="match status" value="1"/>
</dbReference>
<dbReference type="RefSeq" id="WP_110314358.1">
    <property type="nucleotide sequence ID" value="NZ_QJJU01000001.1"/>
</dbReference>
<dbReference type="PANTHER" id="PTHR36156:SF2">
    <property type="entry name" value="CUPIN TYPE-2 DOMAIN-CONTAINING PROTEIN"/>
    <property type="match status" value="1"/>
</dbReference>
<dbReference type="OrthoDB" id="713485at2"/>
<protein>
    <recommendedName>
        <fullName evidence="1">Cupin type-2 domain-containing protein</fullName>
    </recommendedName>
</protein>
<dbReference type="SUPFAM" id="SSF51182">
    <property type="entry name" value="RmlC-like cupins"/>
    <property type="match status" value="1"/>
</dbReference>